<organism evidence="1 2">
    <name type="scientific">Roseobacter sinensis</name>
    <dbReference type="NCBI Taxonomy" id="2931391"/>
    <lineage>
        <taxon>Bacteria</taxon>
        <taxon>Pseudomonadati</taxon>
        <taxon>Pseudomonadota</taxon>
        <taxon>Alphaproteobacteria</taxon>
        <taxon>Rhodobacterales</taxon>
        <taxon>Roseobacteraceae</taxon>
        <taxon>Roseobacter</taxon>
    </lineage>
</organism>
<dbReference type="RefSeq" id="WP_263846167.1">
    <property type="nucleotide sequence ID" value="NZ_JALIEB010000023.1"/>
</dbReference>
<gene>
    <name evidence="1" type="ORF">MUB52_21210</name>
</gene>
<comment type="caution">
    <text evidence="1">The sequence shown here is derived from an EMBL/GenBank/DDBJ whole genome shotgun (WGS) entry which is preliminary data.</text>
</comment>
<accession>A0ABT3BK53</accession>
<sequence length="177" mass="19579">MSSKPRHLRDWIVALYAALEKAEPHRAEAIRKLAGAQTSRMVLDEDRVTVRFVADALQVRRMRAGTAQLKSPNGTTDRQAVTALLLGYMEISEAISQDHIRLRGTADEVMAICAIIEVLVDASTRVPALQQLAAEFLETTGRETLRARRRARVAQLRALAEKERGLLAREGLLRAGG</sequence>
<keyword evidence="2" id="KW-1185">Reference proteome</keyword>
<evidence type="ECO:0000313" key="1">
    <source>
        <dbReference type="EMBL" id="MCV3273962.1"/>
    </source>
</evidence>
<proteinExistence type="predicted"/>
<dbReference type="EMBL" id="JALIEB010000023">
    <property type="protein sequence ID" value="MCV3273962.1"/>
    <property type="molecule type" value="Genomic_DNA"/>
</dbReference>
<evidence type="ECO:0000313" key="2">
    <source>
        <dbReference type="Proteomes" id="UP001208690"/>
    </source>
</evidence>
<name>A0ABT3BK53_9RHOB</name>
<reference evidence="1 2" key="1">
    <citation type="submission" date="2022-04" db="EMBL/GenBank/DDBJ databases">
        <title>Roseobacter sp. WL0113 is a bacterium isolated from neritic sediment.</title>
        <authorList>
            <person name="Wang L."/>
            <person name="He W."/>
            <person name="Zhang D.-F."/>
        </authorList>
    </citation>
    <scope>NUCLEOTIDE SEQUENCE [LARGE SCALE GENOMIC DNA]</scope>
    <source>
        <strain evidence="1 2">WL0113</strain>
    </source>
</reference>
<protein>
    <recommendedName>
        <fullName evidence="3">SCP2 domain-containing protein</fullName>
    </recommendedName>
</protein>
<evidence type="ECO:0008006" key="3">
    <source>
        <dbReference type="Google" id="ProtNLM"/>
    </source>
</evidence>
<dbReference type="Proteomes" id="UP001208690">
    <property type="component" value="Unassembled WGS sequence"/>
</dbReference>